<accession>A0A0G0DDP2</accession>
<feature type="transmembrane region" description="Helical" evidence="7">
    <location>
        <begin position="221"/>
        <end position="239"/>
    </location>
</feature>
<dbReference type="Gene3D" id="1.20.1530.20">
    <property type="match status" value="1"/>
</dbReference>
<feature type="transmembrane region" description="Helical" evidence="7">
    <location>
        <begin position="57"/>
        <end position="75"/>
    </location>
</feature>
<evidence type="ECO:0000313" key="9">
    <source>
        <dbReference type="EMBL" id="KKP61380.1"/>
    </source>
</evidence>
<reference evidence="9 10" key="1">
    <citation type="journal article" date="2015" name="Nature">
        <title>rRNA introns, odd ribosomes, and small enigmatic genomes across a large radiation of phyla.</title>
        <authorList>
            <person name="Brown C.T."/>
            <person name="Hug L.A."/>
            <person name="Thomas B.C."/>
            <person name="Sharon I."/>
            <person name="Castelle C.J."/>
            <person name="Singh A."/>
            <person name="Wilkins M.J."/>
            <person name="Williams K.H."/>
            <person name="Banfield J.F."/>
        </authorList>
    </citation>
    <scope>NUCLEOTIDE SEQUENCE [LARGE SCALE GENOMIC DNA]</scope>
</reference>
<evidence type="ECO:0000256" key="2">
    <source>
        <dbReference type="ARBA" id="ARBA00005551"/>
    </source>
</evidence>
<dbReference type="PANTHER" id="PTHR42751">
    <property type="entry name" value="SODIUM/HYDROGEN EXCHANGER FAMILY/TRKA DOMAIN PROTEIN"/>
    <property type="match status" value="1"/>
</dbReference>
<dbReference type="PROSITE" id="PS51201">
    <property type="entry name" value="RCK_N"/>
    <property type="match status" value="1"/>
</dbReference>
<dbReference type="InterPro" id="IPR003148">
    <property type="entry name" value="RCK_N"/>
</dbReference>
<comment type="caution">
    <text evidence="9">The sequence shown here is derived from an EMBL/GenBank/DDBJ whole genome shotgun (WGS) entry which is preliminary data.</text>
</comment>
<evidence type="ECO:0000256" key="4">
    <source>
        <dbReference type="ARBA" id="ARBA00022692"/>
    </source>
</evidence>
<evidence type="ECO:0000313" key="10">
    <source>
        <dbReference type="Proteomes" id="UP000034004"/>
    </source>
</evidence>
<feature type="transmembrane region" description="Helical" evidence="7">
    <location>
        <begin position="118"/>
        <end position="137"/>
    </location>
</feature>
<keyword evidence="6 7" id="KW-0472">Membrane</keyword>
<feature type="transmembrane region" description="Helical" evidence="7">
    <location>
        <begin position="34"/>
        <end position="51"/>
    </location>
</feature>
<keyword evidence="3" id="KW-0813">Transport</keyword>
<feature type="domain" description="RCK N-terminal" evidence="8">
    <location>
        <begin position="420"/>
        <end position="537"/>
    </location>
</feature>
<dbReference type="GO" id="GO:0006813">
    <property type="term" value="P:potassium ion transport"/>
    <property type="evidence" value="ECO:0007669"/>
    <property type="project" value="InterPro"/>
</dbReference>
<dbReference type="GO" id="GO:1902600">
    <property type="term" value="P:proton transmembrane transport"/>
    <property type="evidence" value="ECO:0007669"/>
    <property type="project" value="InterPro"/>
</dbReference>
<evidence type="ECO:0000256" key="6">
    <source>
        <dbReference type="ARBA" id="ARBA00023136"/>
    </source>
</evidence>
<dbReference type="Gene3D" id="3.40.50.720">
    <property type="entry name" value="NAD(P)-binding Rossmann-like Domain"/>
    <property type="match status" value="1"/>
</dbReference>
<comment type="similarity">
    <text evidence="2">Belongs to the monovalent cation:proton antiporter 2 (CPA2) transporter (TC 2.A.37) family.</text>
</comment>
<evidence type="ECO:0000256" key="1">
    <source>
        <dbReference type="ARBA" id="ARBA00004141"/>
    </source>
</evidence>
<feature type="transmembrane region" description="Helical" evidence="7">
    <location>
        <begin position="360"/>
        <end position="378"/>
    </location>
</feature>
<keyword evidence="5 7" id="KW-1133">Transmembrane helix</keyword>
<dbReference type="STRING" id="1618484.UR56_C0014G0013"/>
<dbReference type="Pfam" id="PF02254">
    <property type="entry name" value="TrkA_N"/>
    <property type="match status" value="1"/>
</dbReference>
<evidence type="ECO:0000256" key="3">
    <source>
        <dbReference type="ARBA" id="ARBA00022448"/>
    </source>
</evidence>
<proteinExistence type="inferred from homology"/>
<feature type="transmembrane region" description="Helical" evidence="7">
    <location>
        <begin position="177"/>
        <end position="201"/>
    </location>
</feature>
<name>A0A0G0DDP2_9BACT</name>
<dbReference type="Proteomes" id="UP000034004">
    <property type="component" value="Unassembled WGS sequence"/>
</dbReference>
<keyword evidence="4 7" id="KW-0812">Transmembrane</keyword>
<dbReference type="GO" id="GO:0016020">
    <property type="term" value="C:membrane"/>
    <property type="evidence" value="ECO:0007669"/>
    <property type="project" value="UniProtKB-SubCell"/>
</dbReference>
<protein>
    <submittedName>
        <fullName evidence="9">Kef-type potassium/proton antiporter, CPA2 family</fullName>
    </submittedName>
</protein>
<evidence type="ECO:0000259" key="8">
    <source>
        <dbReference type="PROSITE" id="PS51201"/>
    </source>
</evidence>
<sequence length="575" mass="65141">MGEISLSLVLNFFIYLSIPFALAIIAKKAKLSPLIGYIAGGLVIGNLFPTMVTSEAIINFAYFGIVFLLFTLGLETNFNRIFILKKFIIIGGLLQLFLSMFLVFLFSLLFKFSLLESFLIGIALSSSSTTIVAKIIQDRGEESSFIGEIAMGILIFQDIAFIPYLIIFTSITSKDISAWTIIKDTAFGLIKATAIITALFYFGQKIVPKIFSKIARISRELFDLFIVVFIFFVVGLSIVLKIPTLIGAMLAGVLLAQTIEHYHIFSEIRPLRNLLGVIFFVYIGSHIELRLVIPYLPSILLFTVGVIIIKALIILIIFLSLKFHSKTSFNLSMYLFQIDEDAFILMSSAYLTKIITLEKYLFVITSVLITFILTPVFINNKEKFYRSIRGFIKKYVPFLEKFIAYRIDSNQSPIDTLEIKNHVVICGYGRIGSYVGRSLMLANIPYVAIDYNLYQVEKAKKRGANIIYGDPADIDILDYAQVDVATIIILAVPERSVQEAIVLNAKKLNRDIYIISRVHRQADQVRMKDMGANLVVQPEFEASLSIIKRIYHWHKLDKEDIINKIRRLRIEHGIS</sequence>
<dbReference type="InterPro" id="IPR036291">
    <property type="entry name" value="NAD(P)-bd_dom_sf"/>
</dbReference>
<dbReference type="EMBL" id="LBPR01000014">
    <property type="protein sequence ID" value="KKP61380.1"/>
    <property type="molecule type" value="Genomic_DNA"/>
</dbReference>
<dbReference type="PANTHER" id="PTHR42751:SF6">
    <property type="entry name" value="CONSERVED INTEGRAL MEMBRANE TRANSPORT PROTEIN-RELATED"/>
    <property type="match status" value="1"/>
</dbReference>
<dbReference type="InterPro" id="IPR006153">
    <property type="entry name" value="Cation/H_exchanger_TM"/>
</dbReference>
<feature type="transmembrane region" description="Helical" evidence="7">
    <location>
        <begin position="87"/>
        <end position="112"/>
    </location>
</feature>
<dbReference type="InterPro" id="IPR038770">
    <property type="entry name" value="Na+/solute_symporter_sf"/>
</dbReference>
<evidence type="ECO:0000256" key="7">
    <source>
        <dbReference type="SAM" id="Phobius"/>
    </source>
</evidence>
<comment type="subcellular location">
    <subcellularLocation>
        <location evidence="1">Membrane</location>
        <topology evidence="1">Multi-pass membrane protein</topology>
    </subcellularLocation>
</comment>
<feature type="transmembrane region" description="Helical" evidence="7">
    <location>
        <begin position="149"/>
        <end position="171"/>
    </location>
</feature>
<feature type="transmembrane region" description="Helical" evidence="7">
    <location>
        <begin position="299"/>
        <end position="321"/>
    </location>
</feature>
<organism evidence="9 10">
    <name type="scientific">Candidatus Roizmanbacteria bacterium GW2011_GWC2_34_23</name>
    <dbReference type="NCBI Taxonomy" id="1618484"/>
    <lineage>
        <taxon>Bacteria</taxon>
        <taxon>Candidatus Roizmaniibacteriota</taxon>
    </lineage>
</organism>
<feature type="transmembrane region" description="Helical" evidence="7">
    <location>
        <begin position="6"/>
        <end position="25"/>
    </location>
</feature>
<dbReference type="AlphaFoldDB" id="A0A0G0DDP2"/>
<gene>
    <name evidence="9" type="ORF">UR56_C0014G0013</name>
</gene>
<evidence type="ECO:0000256" key="5">
    <source>
        <dbReference type="ARBA" id="ARBA00022989"/>
    </source>
</evidence>
<dbReference type="SUPFAM" id="SSF51735">
    <property type="entry name" value="NAD(P)-binding Rossmann-fold domains"/>
    <property type="match status" value="1"/>
</dbReference>
<dbReference type="Pfam" id="PF00999">
    <property type="entry name" value="Na_H_Exchanger"/>
    <property type="match status" value="1"/>
</dbReference>
<dbReference type="GO" id="GO:0015297">
    <property type="term" value="F:antiporter activity"/>
    <property type="evidence" value="ECO:0007669"/>
    <property type="project" value="InterPro"/>
</dbReference>